<dbReference type="EMBL" id="JARESE010000028">
    <property type="protein sequence ID" value="MDE8651908.1"/>
    <property type="molecule type" value="Genomic_DNA"/>
</dbReference>
<accession>A0ABT5WPD7</accession>
<dbReference type="RefSeq" id="WP_275227989.1">
    <property type="nucleotide sequence ID" value="NZ_JARESE010000028.1"/>
</dbReference>
<sequence length="74" mass="8223">MSGIRALQRRVAKLETVRKPRPSPIVIMCGSFDAFADATYAEVMAGKLAGDFLLILDHLREWDEGGVWALAYAR</sequence>
<evidence type="ECO:0000313" key="2">
    <source>
        <dbReference type="Proteomes" id="UP001216253"/>
    </source>
</evidence>
<proteinExistence type="predicted"/>
<protein>
    <submittedName>
        <fullName evidence="1">Uncharacterized protein</fullName>
    </submittedName>
</protein>
<dbReference type="Proteomes" id="UP001216253">
    <property type="component" value="Unassembled WGS sequence"/>
</dbReference>
<gene>
    <name evidence="1" type="ORF">PYV00_09270</name>
</gene>
<organism evidence="1 2">
    <name type="scientific">Novosphingobium album</name>
    <name type="common">ex Liu et al. 2023</name>
    <dbReference type="NCBI Taxonomy" id="3031130"/>
    <lineage>
        <taxon>Bacteria</taxon>
        <taxon>Pseudomonadati</taxon>
        <taxon>Pseudomonadota</taxon>
        <taxon>Alphaproteobacteria</taxon>
        <taxon>Sphingomonadales</taxon>
        <taxon>Sphingomonadaceae</taxon>
        <taxon>Novosphingobium</taxon>
    </lineage>
</organism>
<evidence type="ECO:0000313" key="1">
    <source>
        <dbReference type="EMBL" id="MDE8651908.1"/>
    </source>
</evidence>
<keyword evidence="2" id="KW-1185">Reference proteome</keyword>
<reference evidence="1 2" key="1">
    <citation type="submission" date="2023-03" db="EMBL/GenBank/DDBJ databases">
        <title>NovoSphingobium album sp. nov. isolated from polycyclic aromatic hydrocarbons- and heavy-metal polluted soil.</title>
        <authorList>
            <person name="Liu Z."/>
            <person name="Wang K."/>
        </authorList>
    </citation>
    <scope>NUCLEOTIDE SEQUENCE [LARGE SCALE GENOMIC DNA]</scope>
    <source>
        <strain evidence="1 2">H3SJ31-1</strain>
    </source>
</reference>
<comment type="caution">
    <text evidence="1">The sequence shown here is derived from an EMBL/GenBank/DDBJ whole genome shotgun (WGS) entry which is preliminary data.</text>
</comment>
<name>A0ABT5WPD7_9SPHN</name>